<sequence length="112" mass="13255">MINIMDKHHDNISPDEQKEYIHVQVSNPTIHNTHDEGRFTTYQVTLKTNSLSFGLKYSVVDRRYSDFTWLRRALARTCDVKPPSLPFPGIIGTFRKRYLEERQQILTDFLQK</sequence>
<evidence type="ECO:0000256" key="4">
    <source>
        <dbReference type="ARBA" id="ARBA00010883"/>
    </source>
</evidence>
<dbReference type="OMA" id="HNTHDEG"/>
<evidence type="ECO:0000259" key="13">
    <source>
        <dbReference type="PROSITE" id="PS50195"/>
    </source>
</evidence>
<keyword evidence="9" id="KW-0333">Golgi apparatus</keyword>
<dbReference type="GO" id="GO:0000139">
    <property type="term" value="C:Golgi membrane"/>
    <property type="evidence" value="ECO:0007669"/>
    <property type="project" value="UniProtKB-SubCell"/>
</dbReference>
<keyword evidence="8" id="KW-0653">Protein transport</keyword>
<comment type="subcellular location">
    <subcellularLocation>
        <location evidence="3">Cytoplasm</location>
    </subcellularLocation>
    <subcellularLocation>
        <location evidence="2">Golgi apparatus membrane</location>
        <topology evidence="2">Peripheral membrane protein</topology>
        <orientation evidence="2">Cytoplasmic side</orientation>
    </subcellularLocation>
    <subcellularLocation>
        <location evidence="1">Prevacuolar compartment membrane</location>
        <topology evidence="1">Peripheral membrane protein</topology>
        <orientation evidence="1">Cytoplasmic side</orientation>
    </subcellularLocation>
</comment>
<reference evidence="14" key="2">
    <citation type="submission" date="2025-08" db="UniProtKB">
        <authorList>
            <consortium name="Ensembl"/>
        </authorList>
    </citation>
    <scope>IDENTIFICATION</scope>
</reference>
<evidence type="ECO:0000256" key="10">
    <source>
        <dbReference type="ARBA" id="ARBA00023121"/>
    </source>
</evidence>
<dbReference type="PROSITE" id="PS50195">
    <property type="entry name" value="PX"/>
    <property type="match status" value="1"/>
</dbReference>
<dbReference type="GO" id="GO:0015031">
    <property type="term" value="P:protein transport"/>
    <property type="evidence" value="ECO:0007669"/>
    <property type="project" value="UniProtKB-KW"/>
</dbReference>
<dbReference type="InterPro" id="IPR036871">
    <property type="entry name" value="PX_dom_sf"/>
</dbReference>
<reference evidence="15" key="1">
    <citation type="journal article" date="2002" name="Science">
        <title>The draft genome of Ciona intestinalis: insights into chordate and vertebrate origins.</title>
        <authorList>
            <person name="Dehal P."/>
            <person name="Satou Y."/>
            <person name="Campbell R.K."/>
            <person name="Chapman J."/>
            <person name="Degnan B."/>
            <person name="De Tomaso A."/>
            <person name="Davidson B."/>
            <person name="Di Gregorio A."/>
            <person name="Gelpke M."/>
            <person name="Goodstein D.M."/>
            <person name="Harafuji N."/>
            <person name="Hastings K.E."/>
            <person name="Ho I."/>
            <person name="Hotta K."/>
            <person name="Huang W."/>
            <person name="Kawashima T."/>
            <person name="Lemaire P."/>
            <person name="Martinez D."/>
            <person name="Meinertzhagen I.A."/>
            <person name="Necula S."/>
            <person name="Nonaka M."/>
            <person name="Putnam N."/>
            <person name="Rash S."/>
            <person name="Saiga H."/>
            <person name="Satake M."/>
            <person name="Terry A."/>
            <person name="Yamada L."/>
            <person name="Wang H.G."/>
            <person name="Awazu S."/>
            <person name="Azumi K."/>
            <person name="Boore J."/>
            <person name="Branno M."/>
            <person name="Chin-Bow S."/>
            <person name="DeSantis R."/>
            <person name="Doyle S."/>
            <person name="Francino P."/>
            <person name="Keys D.N."/>
            <person name="Haga S."/>
            <person name="Hayashi H."/>
            <person name="Hino K."/>
            <person name="Imai K.S."/>
            <person name="Inaba K."/>
            <person name="Kano S."/>
            <person name="Kobayashi K."/>
            <person name="Kobayashi M."/>
            <person name="Lee B.I."/>
            <person name="Makabe K.W."/>
            <person name="Manohar C."/>
            <person name="Matassi G."/>
            <person name="Medina M."/>
            <person name="Mochizuki Y."/>
            <person name="Mount S."/>
            <person name="Morishita T."/>
            <person name="Miura S."/>
            <person name="Nakayama A."/>
            <person name="Nishizaka S."/>
            <person name="Nomoto H."/>
            <person name="Ohta F."/>
            <person name="Oishi K."/>
            <person name="Rigoutsos I."/>
            <person name="Sano M."/>
            <person name="Sasaki A."/>
            <person name="Sasakura Y."/>
            <person name="Shoguchi E."/>
            <person name="Shin-i T."/>
            <person name="Spagnuolo A."/>
            <person name="Stainier D."/>
            <person name="Suzuki M.M."/>
            <person name="Tassy O."/>
            <person name="Takatori N."/>
            <person name="Tokuoka M."/>
            <person name="Yagi K."/>
            <person name="Yoshizaki F."/>
            <person name="Wada S."/>
            <person name="Zhang C."/>
            <person name="Hyatt P.D."/>
            <person name="Larimer F."/>
            <person name="Detter C."/>
            <person name="Doggett N."/>
            <person name="Glavina T."/>
            <person name="Hawkins T."/>
            <person name="Richardson P."/>
            <person name="Lucas S."/>
            <person name="Kohara Y."/>
            <person name="Levine M."/>
            <person name="Satoh N."/>
            <person name="Rokhsar D.S."/>
        </authorList>
    </citation>
    <scope>NUCLEOTIDE SEQUENCE [LARGE SCALE GENOMIC DNA]</scope>
</reference>
<name>H2XM49_CIOIN</name>
<feature type="domain" description="PX" evidence="13">
    <location>
        <begin position="20"/>
        <end position="112"/>
    </location>
</feature>
<dbReference type="InterPro" id="IPR051074">
    <property type="entry name" value="Sorting_Nexin"/>
</dbReference>
<proteinExistence type="inferred from homology"/>
<evidence type="ECO:0000256" key="8">
    <source>
        <dbReference type="ARBA" id="ARBA00022927"/>
    </source>
</evidence>
<dbReference type="SUPFAM" id="SSF64268">
    <property type="entry name" value="PX domain"/>
    <property type="match status" value="1"/>
</dbReference>
<comment type="function">
    <text evidence="12">Required for retention of late Golgi membrane proteins. Component of the retrieval machinery that functions by direct interaction with the cytosolic tails of certain TGN membrane proteins during the sorting/budding process at the prevacuolar compartment. Binds phosphatidylinositol 3-phosphate (PtdIns(P3)).</text>
</comment>
<evidence type="ECO:0000313" key="15">
    <source>
        <dbReference type="Proteomes" id="UP000008144"/>
    </source>
</evidence>
<keyword evidence="6" id="KW-0813">Transport</keyword>
<evidence type="ECO:0000256" key="1">
    <source>
        <dbReference type="ARBA" id="ARBA00004179"/>
    </source>
</evidence>
<protein>
    <recommendedName>
        <fullName evidence="5">Sorting nexin-3</fullName>
    </recommendedName>
</protein>
<evidence type="ECO:0000256" key="3">
    <source>
        <dbReference type="ARBA" id="ARBA00004496"/>
    </source>
</evidence>
<evidence type="ECO:0000313" key="14">
    <source>
        <dbReference type="Ensembl" id="ENSCINP00000030731.1"/>
    </source>
</evidence>
<comment type="similarity">
    <text evidence="4">Belongs to the sorting nexin family.</text>
</comment>
<keyword evidence="11" id="KW-0472">Membrane</keyword>
<evidence type="ECO:0000256" key="12">
    <source>
        <dbReference type="ARBA" id="ARBA00025533"/>
    </source>
</evidence>
<keyword evidence="7" id="KW-0963">Cytoplasm</keyword>
<evidence type="ECO:0000256" key="7">
    <source>
        <dbReference type="ARBA" id="ARBA00022490"/>
    </source>
</evidence>
<reference evidence="14" key="3">
    <citation type="submission" date="2025-09" db="UniProtKB">
        <authorList>
            <consortium name="Ensembl"/>
        </authorList>
    </citation>
    <scope>IDENTIFICATION</scope>
</reference>
<evidence type="ECO:0000256" key="11">
    <source>
        <dbReference type="ARBA" id="ARBA00023136"/>
    </source>
</evidence>
<organism evidence="14 15">
    <name type="scientific">Ciona intestinalis</name>
    <name type="common">Transparent sea squirt</name>
    <name type="synonym">Ascidia intestinalis</name>
    <dbReference type="NCBI Taxonomy" id="7719"/>
    <lineage>
        <taxon>Eukaryota</taxon>
        <taxon>Metazoa</taxon>
        <taxon>Chordata</taxon>
        <taxon>Tunicata</taxon>
        <taxon>Ascidiacea</taxon>
        <taxon>Phlebobranchia</taxon>
        <taxon>Cionidae</taxon>
        <taxon>Ciona</taxon>
    </lineage>
</organism>
<dbReference type="InParanoid" id="H2XM49"/>
<dbReference type="InterPro" id="IPR001683">
    <property type="entry name" value="PX_dom"/>
</dbReference>
<evidence type="ECO:0000256" key="9">
    <source>
        <dbReference type="ARBA" id="ARBA00023034"/>
    </source>
</evidence>
<dbReference type="PANTHER" id="PTHR45963">
    <property type="entry name" value="RE52028P"/>
    <property type="match status" value="1"/>
</dbReference>
<dbReference type="Gene3D" id="3.30.1520.10">
    <property type="entry name" value="Phox-like domain"/>
    <property type="match status" value="1"/>
</dbReference>
<dbReference type="HOGENOM" id="CLU_057172_2_2_1"/>
<dbReference type="Ensembl" id="ENSCINT00000034239.1">
    <property type="protein sequence ID" value="ENSCINP00000030731.1"/>
    <property type="gene ID" value="ENSCING00000021128.1"/>
</dbReference>
<dbReference type="GeneTree" id="ENSGT00940000173338"/>
<evidence type="ECO:0000256" key="6">
    <source>
        <dbReference type="ARBA" id="ARBA00022448"/>
    </source>
</evidence>
<dbReference type="Proteomes" id="UP000008144">
    <property type="component" value="Unassembled WGS sequence"/>
</dbReference>
<keyword evidence="10" id="KW-0446">Lipid-binding</keyword>
<accession>H2XM49</accession>
<dbReference type="AlphaFoldDB" id="H2XM49"/>
<keyword evidence="15" id="KW-1185">Reference proteome</keyword>
<evidence type="ECO:0000256" key="5">
    <source>
        <dbReference type="ARBA" id="ARBA00020436"/>
    </source>
</evidence>
<dbReference type="STRING" id="7719.ENSCINP00000030731"/>
<dbReference type="Pfam" id="PF00787">
    <property type="entry name" value="PX"/>
    <property type="match status" value="1"/>
</dbReference>
<dbReference type="GO" id="GO:0035091">
    <property type="term" value="F:phosphatidylinositol binding"/>
    <property type="evidence" value="ECO:0007669"/>
    <property type="project" value="InterPro"/>
</dbReference>
<dbReference type="PANTHER" id="PTHR45963:SF2">
    <property type="entry name" value="RE52028P"/>
    <property type="match status" value="1"/>
</dbReference>
<evidence type="ECO:0000256" key="2">
    <source>
        <dbReference type="ARBA" id="ARBA00004255"/>
    </source>
</evidence>